<evidence type="ECO:0000256" key="12">
    <source>
        <dbReference type="ARBA" id="ARBA00023136"/>
    </source>
</evidence>
<feature type="transmembrane region" description="Helical" evidence="15">
    <location>
        <begin position="32"/>
        <end position="58"/>
    </location>
</feature>
<evidence type="ECO:0000256" key="15">
    <source>
        <dbReference type="SAM" id="Phobius"/>
    </source>
</evidence>
<organism evidence="16 17">
    <name type="scientific">Borborobacter arsenicus</name>
    <dbReference type="NCBI Taxonomy" id="1851146"/>
    <lineage>
        <taxon>Bacteria</taxon>
        <taxon>Pseudomonadati</taxon>
        <taxon>Pseudomonadota</taxon>
        <taxon>Alphaproteobacteria</taxon>
        <taxon>Hyphomicrobiales</taxon>
        <taxon>Phyllobacteriaceae</taxon>
        <taxon>Borborobacter</taxon>
    </lineage>
</organism>
<proteinExistence type="inferred from homology"/>
<keyword evidence="4" id="KW-0813">Transport</keyword>
<evidence type="ECO:0000313" key="16">
    <source>
        <dbReference type="EMBL" id="RUM99305.1"/>
    </source>
</evidence>
<keyword evidence="10" id="KW-0476">Mercury</keyword>
<evidence type="ECO:0000256" key="1">
    <source>
        <dbReference type="ARBA" id="ARBA00004429"/>
    </source>
</evidence>
<keyword evidence="9" id="KW-0479">Metal-binding</keyword>
<name>A0A432VB05_9HYPH</name>
<feature type="transmembrane region" description="Helical" evidence="15">
    <location>
        <begin position="70"/>
        <end position="90"/>
    </location>
</feature>
<keyword evidence="8 15" id="KW-0812">Transmembrane</keyword>
<evidence type="ECO:0000256" key="9">
    <source>
        <dbReference type="ARBA" id="ARBA00022723"/>
    </source>
</evidence>
<sequence>MAHSSEAHATESAPNQEANEQARARWIAAGGILGALAASSCCILPLVLFSLGISGAWIANFTALAPYKPYFAAGTIALLGYGYYLVYVRPKQACSDGSCARPLPNRMVKSSLWIATGLVIIALGFDFIAPLFLT</sequence>
<accession>A0A432VB05</accession>
<dbReference type="GO" id="GO:0046872">
    <property type="term" value="F:metal ion binding"/>
    <property type="evidence" value="ECO:0007669"/>
    <property type="project" value="UniProtKB-KW"/>
</dbReference>
<evidence type="ECO:0000256" key="11">
    <source>
        <dbReference type="ARBA" id="ARBA00022989"/>
    </source>
</evidence>
<keyword evidence="11 15" id="KW-1133">Transmembrane helix</keyword>
<comment type="function">
    <text evidence="14">Involved in mercury resistance. Probably transfers a mercuric ion from the periplasmic Hg(2+)-binding protein MerP to the cytoplasmic mercuric reductase MerA.</text>
</comment>
<dbReference type="RefSeq" id="WP_128624297.1">
    <property type="nucleotide sequence ID" value="NZ_ML133508.1"/>
</dbReference>
<evidence type="ECO:0000256" key="14">
    <source>
        <dbReference type="ARBA" id="ARBA00045720"/>
    </source>
</evidence>
<evidence type="ECO:0000313" key="17">
    <source>
        <dbReference type="Proteomes" id="UP000281647"/>
    </source>
</evidence>
<keyword evidence="5" id="KW-0475">Mercuric resistance</keyword>
<dbReference type="AlphaFoldDB" id="A0A432VB05"/>
<evidence type="ECO:0000256" key="13">
    <source>
        <dbReference type="ARBA" id="ARBA00030934"/>
    </source>
</evidence>
<evidence type="ECO:0000256" key="6">
    <source>
        <dbReference type="ARBA" id="ARBA00022475"/>
    </source>
</evidence>
<keyword evidence="6" id="KW-1003">Cell membrane</keyword>
<dbReference type="Proteomes" id="UP000281647">
    <property type="component" value="Unassembled WGS sequence"/>
</dbReference>
<keyword evidence="17" id="KW-1185">Reference proteome</keyword>
<reference evidence="16 17" key="1">
    <citation type="submission" date="2018-11" db="EMBL/GenBank/DDBJ databases">
        <title>Pseudaminobacter arsenicus sp. nov., an arsenic-resistant bacterium isolated from arsenic-rich aquifers.</title>
        <authorList>
            <person name="Mu Y."/>
        </authorList>
    </citation>
    <scope>NUCLEOTIDE SEQUENCE [LARGE SCALE GENOMIC DNA]</scope>
    <source>
        <strain evidence="16 17">CB3</strain>
    </source>
</reference>
<evidence type="ECO:0000256" key="8">
    <source>
        <dbReference type="ARBA" id="ARBA00022692"/>
    </source>
</evidence>
<keyword evidence="7" id="KW-0997">Cell inner membrane</keyword>
<dbReference type="Pfam" id="PF02411">
    <property type="entry name" value="MerT"/>
    <property type="match status" value="1"/>
</dbReference>
<dbReference type="EMBL" id="RKST01000002">
    <property type="protein sequence ID" value="RUM99305.1"/>
    <property type="molecule type" value="Genomic_DNA"/>
</dbReference>
<feature type="transmembrane region" description="Helical" evidence="15">
    <location>
        <begin position="111"/>
        <end position="133"/>
    </location>
</feature>
<dbReference type="GO" id="GO:0005886">
    <property type="term" value="C:plasma membrane"/>
    <property type="evidence" value="ECO:0007669"/>
    <property type="project" value="UniProtKB-SubCell"/>
</dbReference>
<dbReference type="GO" id="GO:0015097">
    <property type="term" value="F:mercury ion transmembrane transporter activity"/>
    <property type="evidence" value="ECO:0007669"/>
    <property type="project" value="InterPro"/>
</dbReference>
<evidence type="ECO:0000256" key="2">
    <source>
        <dbReference type="ARBA" id="ARBA00008224"/>
    </source>
</evidence>
<evidence type="ECO:0000256" key="3">
    <source>
        <dbReference type="ARBA" id="ARBA00017053"/>
    </source>
</evidence>
<evidence type="ECO:0000256" key="4">
    <source>
        <dbReference type="ARBA" id="ARBA00022448"/>
    </source>
</evidence>
<dbReference type="InterPro" id="IPR003457">
    <property type="entry name" value="Transprt_MerT"/>
</dbReference>
<comment type="caution">
    <text evidence="16">The sequence shown here is derived from an EMBL/GenBank/DDBJ whole genome shotgun (WGS) entry which is preliminary data.</text>
</comment>
<comment type="subcellular location">
    <subcellularLocation>
        <location evidence="1">Cell inner membrane</location>
        <topology evidence="1">Multi-pass membrane protein</topology>
    </subcellularLocation>
</comment>
<evidence type="ECO:0000256" key="7">
    <source>
        <dbReference type="ARBA" id="ARBA00022519"/>
    </source>
</evidence>
<gene>
    <name evidence="16" type="ORF">EET67_03870</name>
</gene>
<evidence type="ECO:0000256" key="10">
    <source>
        <dbReference type="ARBA" id="ARBA00022914"/>
    </source>
</evidence>
<dbReference type="OrthoDB" id="9813737at2"/>
<evidence type="ECO:0000256" key="5">
    <source>
        <dbReference type="ARBA" id="ARBA00022466"/>
    </source>
</evidence>
<keyword evidence="12 15" id="KW-0472">Membrane</keyword>
<protein>
    <recommendedName>
        <fullName evidence="3">Mercuric transport protein MerT</fullName>
    </recommendedName>
    <alternativeName>
        <fullName evidence="13">Mercury ion transport protein</fullName>
    </alternativeName>
</protein>
<comment type="similarity">
    <text evidence="2">Belongs to the MerT family.</text>
</comment>